<keyword evidence="3" id="KW-1185">Reference proteome</keyword>
<protein>
    <submittedName>
        <fullName evidence="2">Uncharacterized protein</fullName>
    </submittedName>
</protein>
<dbReference type="OrthoDB" id="5424462at2759"/>
<dbReference type="Pfam" id="PF12223">
    <property type="entry name" value="DUF3602"/>
    <property type="match status" value="1"/>
</dbReference>
<dbReference type="PANTHER" id="PTHR34693">
    <property type="entry name" value="PROTEIN PAR32"/>
    <property type="match status" value="1"/>
</dbReference>
<dbReference type="EMBL" id="JAANYQ010000019">
    <property type="protein sequence ID" value="KAF4120090.1"/>
    <property type="molecule type" value="Genomic_DNA"/>
</dbReference>
<evidence type="ECO:0000256" key="1">
    <source>
        <dbReference type="SAM" id="MobiDB-lite"/>
    </source>
</evidence>
<comment type="caution">
    <text evidence="2">The sequence shown here is derived from an EMBL/GenBank/DDBJ whole genome shotgun (WGS) entry which is preliminary data.</text>
</comment>
<accession>A0A9P4YP25</accession>
<feature type="compositionally biased region" description="Polar residues" evidence="1">
    <location>
        <begin position="35"/>
        <end position="45"/>
    </location>
</feature>
<evidence type="ECO:0000313" key="3">
    <source>
        <dbReference type="Proteomes" id="UP000749293"/>
    </source>
</evidence>
<feature type="compositionally biased region" description="Basic and acidic residues" evidence="1">
    <location>
        <begin position="69"/>
        <end position="98"/>
    </location>
</feature>
<sequence>MAPNFVITEPVPTTTTYVRAGRGGAGNTFRAPRGSASTPRITSADHSVVSPPSPSRRFYSGIGGAGNVHKAEERPAASLDDELRRLATREDNASERGHCGIGGAGNVYHRKHSDASASSSDDARSSMSSVSSRSKIWAHITGKEL</sequence>
<feature type="compositionally biased region" description="Low complexity" evidence="1">
    <location>
        <begin position="115"/>
        <end position="134"/>
    </location>
</feature>
<dbReference type="Proteomes" id="UP000749293">
    <property type="component" value="Unassembled WGS sequence"/>
</dbReference>
<reference evidence="2" key="1">
    <citation type="submission" date="2020-03" db="EMBL/GenBank/DDBJ databases">
        <title>Site-based positive gene gene selection in Geosmithia morbida across the United States reveals a broad range of putative effectors and factors for local host and environmental adapation.</title>
        <authorList>
            <person name="Onufrak A."/>
            <person name="Murdoch R.W."/>
            <person name="Gazis R."/>
            <person name="Huff M."/>
            <person name="Staton M."/>
            <person name="Klingeman W."/>
            <person name="Hadziabdic D."/>
        </authorList>
    </citation>
    <scope>NUCLEOTIDE SEQUENCE</scope>
    <source>
        <strain evidence="2">1262</strain>
    </source>
</reference>
<evidence type="ECO:0000313" key="2">
    <source>
        <dbReference type="EMBL" id="KAF4120090.1"/>
    </source>
</evidence>
<dbReference type="GeneID" id="55969729"/>
<dbReference type="InterPro" id="IPR053203">
    <property type="entry name" value="Cisplatin_resist-associated"/>
</dbReference>
<dbReference type="PANTHER" id="PTHR34693:SF2">
    <property type="entry name" value="DUF3602 DOMAIN-CONTAINING PROTEIN"/>
    <property type="match status" value="1"/>
</dbReference>
<dbReference type="AlphaFoldDB" id="A0A9P4YP25"/>
<proteinExistence type="predicted"/>
<dbReference type="InterPro" id="IPR022024">
    <property type="entry name" value="DUF3602"/>
</dbReference>
<gene>
    <name evidence="2" type="ORF">GMORB2_3501</name>
</gene>
<dbReference type="RefSeq" id="XP_035318742.1">
    <property type="nucleotide sequence ID" value="XM_035465477.1"/>
</dbReference>
<feature type="region of interest" description="Disordered" evidence="1">
    <location>
        <begin position="17"/>
        <end position="145"/>
    </location>
</feature>
<name>A0A9P4YP25_9HYPO</name>
<organism evidence="2 3">
    <name type="scientific">Geosmithia morbida</name>
    <dbReference type="NCBI Taxonomy" id="1094350"/>
    <lineage>
        <taxon>Eukaryota</taxon>
        <taxon>Fungi</taxon>
        <taxon>Dikarya</taxon>
        <taxon>Ascomycota</taxon>
        <taxon>Pezizomycotina</taxon>
        <taxon>Sordariomycetes</taxon>
        <taxon>Hypocreomycetidae</taxon>
        <taxon>Hypocreales</taxon>
        <taxon>Bionectriaceae</taxon>
        <taxon>Geosmithia</taxon>
    </lineage>
</organism>